<dbReference type="RefSeq" id="WP_012037013.1">
    <property type="nucleotide sequence ID" value="NC_009464.1"/>
</dbReference>
<proteinExistence type="predicted"/>
<dbReference type="eggNOG" id="arCOG01403">
    <property type="taxonomic scope" value="Archaea"/>
</dbReference>
<dbReference type="EC" id="2.4.1.-" evidence="3"/>
<dbReference type="GeneID" id="5145733"/>
<dbReference type="Gene3D" id="3.40.50.2000">
    <property type="entry name" value="Glycogen Phosphorylase B"/>
    <property type="match status" value="2"/>
</dbReference>
<dbReference type="CAZy" id="GT4">
    <property type="family name" value="Glycosyltransferase Family 4"/>
</dbReference>
<dbReference type="Proteomes" id="UP000000663">
    <property type="component" value="Chromosome"/>
</dbReference>
<dbReference type="InterPro" id="IPR001296">
    <property type="entry name" value="Glyco_trans_1"/>
</dbReference>
<organism evidence="3 4">
    <name type="scientific">Methanocella arvoryzae (strain DSM 22066 / NBRC 105507 / MRE50)</name>
    <dbReference type="NCBI Taxonomy" id="351160"/>
    <lineage>
        <taxon>Archaea</taxon>
        <taxon>Methanobacteriati</taxon>
        <taxon>Methanobacteriota</taxon>
        <taxon>Stenosarchaea group</taxon>
        <taxon>Methanomicrobia</taxon>
        <taxon>Methanocellales</taxon>
        <taxon>Methanocellaceae</taxon>
        <taxon>Methanocella</taxon>
    </lineage>
</organism>
<dbReference type="InterPro" id="IPR028098">
    <property type="entry name" value="Glyco_trans_4-like_N"/>
</dbReference>
<sequence length="349" mass="39931">METLSFCLANYSLSKGNGIDVTVAEFAKELARYHNVKIAVIKSDMEVPGVEVTSYPANRPWKMRAVARELDSQRFDYISTNYLPFDGVATFMRTPHLLQDHGVAPLRSMMHNRGEFMLWTEVHMFRLFSAWKAAMVLPISRYIGDGFRRRYLYRGPMEILPSGIEFRDAEPAPEAEKYGRYVLYVGRHTPYKGVDQLIEIFGEARKELGEDVHLVTIGRADPGYGEKLQALARKAGNVHMLGYVPDVWRYYAGATVYATCSAWEGEDRPVIEAQYMRKPAVSFDNCSHPEVVYYGTLAKNREEFKDALVKHLSDAREDPGVRQKVVDRFSTKSTVRQYLDIIKKMENKG</sequence>
<dbReference type="OrthoDB" id="17979at2157"/>
<name>Q0W812_METAR</name>
<dbReference type="GO" id="GO:0016757">
    <property type="term" value="F:glycosyltransferase activity"/>
    <property type="evidence" value="ECO:0007669"/>
    <property type="project" value="UniProtKB-KW"/>
</dbReference>
<evidence type="ECO:0000313" key="3">
    <source>
        <dbReference type="EMBL" id="CAJ35481.1"/>
    </source>
</evidence>
<protein>
    <submittedName>
        <fullName evidence="3">Glycosyltransferase (Group 1)</fullName>
        <ecNumber evidence="3">2.4.1.-</ecNumber>
    </submittedName>
</protein>
<dbReference type="KEGG" id="rci:LRC547"/>
<dbReference type="Pfam" id="PF00534">
    <property type="entry name" value="Glycos_transf_1"/>
    <property type="match status" value="1"/>
</dbReference>
<feature type="domain" description="Glycosyl transferase family 1" evidence="1">
    <location>
        <begin position="177"/>
        <end position="322"/>
    </location>
</feature>
<dbReference type="Pfam" id="PF13439">
    <property type="entry name" value="Glyco_transf_4"/>
    <property type="match status" value="1"/>
</dbReference>
<reference evidence="3 4" key="1">
    <citation type="journal article" date="2006" name="Science">
        <title>Genome of rice cluster I archaea -- the key methane producers in the rice rhizosphere.</title>
        <authorList>
            <person name="Erkel C."/>
            <person name="Kube M."/>
            <person name="Reinhardt R."/>
            <person name="Liesack W."/>
        </authorList>
    </citation>
    <scope>NUCLEOTIDE SEQUENCE [LARGE SCALE GENOMIC DNA]</scope>
    <source>
        <strain evidence="4">DSM 22066 / NBRC 105507 / MRE50</strain>
    </source>
</reference>
<dbReference type="PANTHER" id="PTHR12526">
    <property type="entry name" value="GLYCOSYLTRANSFERASE"/>
    <property type="match status" value="1"/>
</dbReference>
<evidence type="ECO:0000259" key="1">
    <source>
        <dbReference type="Pfam" id="PF00534"/>
    </source>
</evidence>
<evidence type="ECO:0000313" key="4">
    <source>
        <dbReference type="Proteomes" id="UP000000663"/>
    </source>
</evidence>
<keyword evidence="3" id="KW-0328">Glycosyltransferase</keyword>
<evidence type="ECO:0000259" key="2">
    <source>
        <dbReference type="Pfam" id="PF13439"/>
    </source>
</evidence>
<gene>
    <name evidence="3" type="ORF">LRC547</name>
</gene>
<dbReference type="CDD" id="cd03801">
    <property type="entry name" value="GT4_PimA-like"/>
    <property type="match status" value="1"/>
</dbReference>
<accession>Q0W812</accession>
<keyword evidence="4" id="KW-1185">Reference proteome</keyword>
<dbReference type="STRING" id="351160.LRC547"/>
<dbReference type="AlphaFoldDB" id="Q0W812"/>
<dbReference type="SUPFAM" id="SSF53756">
    <property type="entry name" value="UDP-Glycosyltransferase/glycogen phosphorylase"/>
    <property type="match status" value="1"/>
</dbReference>
<feature type="domain" description="Glycosyltransferase subfamily 4-like N-terminal" evidence="2">
    <location>
        <begin position="17"/>
        <end position="165"/>
    </location>
</feature>
<keyword evidence="3" id="KW-0808">Transferase</keyword>
<dbReference type="EMBL" id="AM114193">
    <property type="protein sequence ID" value="CAJ35481.1"/>
    <property type="molecule type" value="Genomic_DNA"/>
</dbReference>